<dbReference type="Pfam" id="PF00005">
    <property type="entry name" value="ABC_tran"/>
    <property type="match status" value="1"/>
</dbReference>
<dbReference type="PROSITE" id="PS50893">
    <property type="entry name" value="ABC_TRANSPORTER_2"/>
    <property type="match status" value="1"/>
</dbReference>
<evidence type="ECO:0000256" key="2">
    <source>
        <dbReference type="ARBA" id="ARBA00022741"/>
    </source>
</evidence>
<evidence type="ECO:0000256" key="1">
    <source>
        <dbReference type="ARBA" id="ARBA00022448"/>
    </source>
</evidence>
<reference evidence="5 6" key="1">
    <citation type="submission" date="2024-04" db="EMBL/GenBank/DDBJ databases">
        <title>WGS of bacteria from Torrens River.</title>
        <authorList>
            <person name="Wyrsch E.R."/>
            <person name="Drigo B."/>
        </authorList>
    </citation>
    <scope>NUCLEOTIDE SEQUENCE [LARGE SCALE GENOMIC DNA]</scope>
    <source>
        <strain evidence="5 6">TWI391</strain>
    </source>
</reference>
<dbReference type="PANTHER" id="PTHR42781">
    <property type="entry name" value="SPERMIDINE/PUTRESCINE IMPORT ATP-BINDING PROTEIN POTA"/>
    <property type="match status" value="1"/>
</dbReference>
<dbReference type="PROSITE" id="PS00211">
    <property type="entry name" value="ABC_TRANSPORTER_1"/>
    <property type="match status" value="1"/>
</dbReference>
<dbReference type="SMART" id="SM00382">
    <property type="entry name" value="AAA"/>
    <property type="match status" value="1"/>
</dbReference>
<dbReference type="InterPro" id="IPR003593">
    <property type="entry name" value="AAA+_ATPase"/>
</dbReference>
<dbReference type="InterPro" id="IPR050093">
    <property type="entry name" value="ABC_SmlMolc_Importer"/>
</dbReference>
<dbReference type="InterPro" id="IPR027417">
    <property type="entry name" value="P-loop_NTPase"/>
</dbReference>
<keyword evidence="6" id="KW-1185">Reference proteome</keyword>
<protein>
    <submittedName>
        <fullName evidence="5">ABC transporter ATP-binding protein</fullName>
    </submittedName>
</protein>
<evidence type="ECO:0000256" key="3">
    <source>
        <dbReference type="ARBA" id="ARBA00022840"/>
    </source>
</evidence>
<organism evidence="5 6">
    <name type="scientific">Sphingobacterium kitahiroshimense</name>
    <dbReference type="NCBI Taxonomy" id="470446"/>
    <lineage>
        <taxon>Bacteria</taxon>
        <taxon>Pseudomonadati</taxon>
        <taxon>Bacteroidota</taxon>
        <taxon>Sphingobacteriia</taxon>
        <taxon>Sphingobacteriales</taxon>
        <taxon>Sphingobacteriaceae</taxon>
        <taxon>Sphingobacterium</taxon>
    </lineage>
</organism>
<comment type="caution">
    <text evidence="5">The sequence shown here is derived from an EMBL/GenBank/DDBJ whole genome shotgun (WGS) entry which is preliminary data.</text>
</comment>
<dbReference type="EMBL" id="JBDJNQ010000003">
    <property type="protein sequence ID" value="MEN5377291.1"/>
    <property type="molecule type" value="Genomic_DNA"/>
</dbReference>
<dbReference type="RefSeq" id="WP_183916349.1">
    <property type="nucleotide sequence ID" value="NZ_JBDJLH010000004.1"/>
</dbReference>
<sequence length="346" mass="38531">MSQSSCQYVPFDKEVLGLPYIHLENLSFSFSENSESLAVQQANIGIQEGKITAIIGESGSGKSTLLRLIYGLLEPLTGEVRYKGWLVPTRKDKLIPGHQDMKLVSQGFDDLNTFANVWDNVASQLPNTNIEAKQTKTAAILKRLRIDHLAKKRIADISGGEKQRVAICRALVNDPQVLLMDEPFNQVDASFRDTLQQDIKQIVVETGLTIILVSHDPTEVLALADDLIVMKDGKILDQGHPRELYERPTNPYTALLLAKSNILSSTDAKLLQIQSDTTVIIHQEWVSITASETTHDFTLTDIRFRGFYYELVITNHALQLHAISTTPVSIQIGQPVTVKIAQYISL</sequence>
<accession>A0ABV0BRB9</accession>
<evidence type="ECO:0000259" key="4">
    <source>
        <dbReference type="PROSITE" id="PS50893"/>
    </source>
</evidence>
<dbReference type="Gene3D" id="3.40.50.300">
    <property type="entry name" value="P-loop containing nucleotide triphosphate hydrolases"/>
    <property type="match status" value="1"/>
</dbReference>
<dbReference type="Proteomes" id="UP001409291">
    <property type="component" value="Unassembled WGS sequence"/>
</dbReference>
<proteinExistence type="predicted"/>
<evidence type="ECO:0000313" key="5">
    <source>
        <dbReference type="EMBL" id="MEN5377291.1"/>
    </source>
</evidence>
<keyword evidence="1" id="KW-0813">Transport</keyword>
<dbReference type="SUPFAM" id="SSF52540">
    <property type="entry name" value="P-loop containing nucleoside triphosphate hydrolases"/>
    <property type="match status" value="1"/>
</dbReference>
<dbReference type="InterPro" id="IPR003439">
    <property type="entry name" value="ABC_transporter-like_ATP-bd"/>
</dbReference>
<evidence type="ECO:0000313" key="6">
    <source>
        <dbReference type="Proteomes" id="UP001409291"/>
    </source>
</evidence>
<dbReference type="PANTHER" id="PTHR42781:SF4">
    <property type="entry name" value="SPERMIDINE_PUTRESCINE IMPORT ATP-BINDING PROTEIN POTA"/>
    <property type="match status" value="1"/>
</dbReference>
<dbReference type="GO" id="GO:0005524">
    <property type="term" value="F:ATP binding"/>
    <property type="evidence" value="ECO:0007669"/>
    <property type="project" value="UniProtKB-KW"/>
</dbReference>
<name>A0ABV0BRB9_9SPHI</name>
<dbReference type="InterPro" id="IPR017871">
    <property type="entry name" value="ABC_transporter-like_CS"/>
</dbReference>
<keyword evidence="2" id="KW-0547">Nucleotide-binding</keyword>
<keyword evidence="3 5" id="KW-0067">ATP-binding</keyword>
<gene>
    <name evidence="5" type="ORF">ABE541_08480</name>
</gene>
<feature type="domain" description="ABC transporter" evidence="4">
    <location>
        <begin position="21"/>
        <end position="257"/>
    </location>
</feature>